<dbReference type="GeneID" id="27135859"/>
<dbReference type="PANTHER" id="PTHR13847:SF287">
    <property type="entry name" value="FAD-DEPENDENT OXIDOREDUCTASE DOMAIN-CONTAINING PROTEIN 1"/>
    <property type="match status" value="1"/>
</dbReference>
<evidence type="ECO:0000259" key="2">
    <source>
        <dbReference type="Pfam" id="PF01266"/>
    </source>
</evidence>
<dbReference type="GO" id="GO:0016491">
    <property type="term" value="F:oxidoreductase activity"/>
    <property type="evidence" value="ECO:0007669"/>
    <property type="project" value="UniProtKB-KW"/>
</dbReference>
<dbReference type="EMBL" id="CP007140">
    <property type="protein sequence ID" value="AJC72331.1"/>
    <property type="molecule type" value="Genomic_DNA"/>
</dbReference>
<dbReference type="KEGG" id="tgy:X802_09380"/>
<dbReference type="AlphaFoldDB" id="A0A0X1KM33"/>
<proteinExistence type="predicted"/>
<dbReference type="Gene3D" id="3.50.50.60">
    <property type="entry name" value="FAD/NAD(P)-binding domain"/>
    <property type="match status" value="1"/>
</dbReference>
<evidence type="ECO:0000313" key="3">
    <source>
        <dbReference type="EMBL" id="AJC72331.1"/>
    </source>
</evidence>
<dbReference type="PANTHER" id="PTHR13847">
    <property type="entry name" value="SARCOSINE DEHYDROGENASE-RELATED"/>
    <property type="match status" value="1"/>
</dbReference>
<organism evidence="3 4">
    <name type="scientific">Thermococcus guaymasensis DSM 11113</name>
    <dbReference type="NCBI Taxonomy" id="1432656"/>
    <lineage>
        <taxon>Archaea</taxon>
        <taxon>Methanobacteriati</taxon>
        <taxon>Methanobacteriota</taxon>
        <taxon>Thermococci</taxon>
        <taxon>Thermococcales</taxon>
        <taxon>Thermococcaceae</taxon>
        <taxon>Thermococcus</taxon>
    </lineage>
</organism>
<sequence>MRSEAKTVIIGGGIIGLSIAYNLAKLGEEDIVVLEKSYLGNGSTFRCGTGIRQQFGDEANIRMMKRSVELWNGLKEELGQDVEFTQSGYLFLIYDEDELQSFKKNVALQNRFGVPSRIITPEEAKEIVPPLNTDGVIAAAWNHTDGKANPFKAVFAYAEAAKKLGVEIYEYTEAKDIRVENGRIKAVVTNRGEIRTGRVINAANAWAPLINKMAGVPIDIPIHPYKHQGVKTEPIKPGQIEPMVISFKHGGVYLTQEANQGGVIGGYGLKYGPTYDITPTYEFLRGVSYRFSQIIPALKYVNVIRIWGGFYAETPDGNAAIGRINEIDEFYIAAGFSGHGFMLAPVVGEAVAELIVDGKTDKPLDFYDPYRFERGELRGRALQMG</sequence>
<dbReference type="PATRIC" id="fig|1432656.3.peg.1830"/>
<dbReference type="SUPFAM" id="SSF54373">
    <property type="entry name" value="FAD-linked reductases, C-terminal domain"/>
    <property type="match status" value="1"/>
</dbReference>
<reference evidence="3 4" key="1">
    <citation type="submission" date="2014-01" db="EMBL/GenBank/DDBJ databases">
        <title>Genome sequencing of Thermococcus guaymasensis.</title>
        <authorList>
            <person name="Zhang X."/>
            <person name="Alvare G."/>
            <person name="Fristensky B."/>
            <person name="Chen L."/>
            <person name="Suen T."/>
            <person name="Chen Q."/>
            <person name="Ma K."/>
        </authorList>
    </citation>
    <scope>NUCLEOTIDE SEQUENCE [LARGE SCALE GENOMIC DNA]</scope>
    <source>
        <strain evidence="3 4">DSM 11113</strain>
    </source>
</reference>
<dbReference type="STRING" id="1432656.X802_09380"/>
<dbReference type="RefSeq" id="WP_062373204.1">
    <property type="nucleotide sequence ID" value="NZ_CP007140.1"/>
</dbReference>
<keyword evidence="1" id="KW-0560">Oxidoreductase</keyword>
<evidence type="ECO:0000313" key="4">
    <source>
        <dbReference type="Proteomes" id="UP000062043"/>
    </source>
</evidence>
<protein>
    <submittedName>
        <fullName evidence="3">Sarcosine oxidase subunit beta</fullName>
    </submittedName>
</protein>
<dbReference type="Proteomes" id="UP000062043">
    <property type="component" value="Chromosome"/>
</dbReference>
<dbReference type="InterPro" id="IPR036188">
    <property type="entry name" value="FAD/NAD-bd_sf"/>
</dbReference>
<keyword evidence="4" id="KW-1185">Reference proteome</keyword>
<dbReference type="InterPro" id="IPR006076">
    <property type="entry name" value="FAD-dep_OxRdtase"/>
</dbReference>
<dbReference type="OrthoDB" id="168391at2157"/>
<dbReference type="Pfam" id="PF01266">
    <property type="entry name" value="DAO"/>
    <property type="match status" value="1"/>
</dbReference>
<feature type="domain" description="FAD dependent oxidoreductase" evidence="2">
    <location>
        <begin position="7"/>
        <end position="354"/>
    </location>
</feature>
<dbReference type="Gene3D" id="3.30.9.10">
    <property type="entry name" value="D-Amino Acid Oxidase, subunit A, domain 2"/>
    <property type="match status" value="1"/>
</dbReference>
<evidence type="ECO:0000256" key="1">
    <source>
        <dbReference type="ARBA" id="ARBA00023002"/>
    </source>
</evidence>
<gene>
    <name evidence="3" type="ORF">X802_09380</name>
</gene>
<dbReference type="SUPFAM" id="SSF51905">
    <property type="entry name" value="FAD/NAD(P)-binding domain"/>
    <property type="match status" value="1"/>
</dbReference>
<name>A0A0X1KM33_9EURY</name>
<dbReference type="GO" id="GO:0005737">
    <property type="term" value="C:cytoplasm"/>
    <property type="evidence" value="ECO:0007669"/>
    <property type="project" value="TreeGrafter"/>
</dbReference>
<accession>A0A0X1KM33</accession>